<name>A0A936Z0Y7_9BURK</name>
<dbReference type="InterPro" id="IPR038479">
    <property type="entry name" value="Transthyretin-like_sf"/>
</dbReference>
<evidence type="ECO:0000256" key="2">
    <source>
        <dbReference type="SAM" id="MobiDB-lite"/>
    </source>
</evidence>
<keyword evidence="1" id="KW-0175">Coiled coil</keyword>
<evidence type="ECO:0000313" key="3">
    <source>
        <dbReference type="EMBL" id="MBL0392352.1"/>
    </source>
</evidence>
<dbReference type="Gene3D" id="2.60.40.3330">
    <property type="match status" value="1"/>
</dbReference>
<dbReference type="EMBL" id="JAEQNE010000003">
    <property type="protein sequence ID" value="MBL0392352.1"/>
    <property type="molecule type" value="Genomic_DNA"/>
</dbReference>
<feature type="compositionally biased region" description="Basic residues" evidence="2">
    <location>
        <begin position="404"/>
        <end position="416"/>
    </location>
</feature>
<dbReference type="RefSeq" id="WP_201674983.1">
    <property type="nucleotide sequence ID" value="NZ_JAEQNE010000003.1"/>
</dbReference>
<feature type="coiled-coil region" evidence="1">
    <location>
        <begin position="263"/>
        <end position="335"/>
    </location>
</feature>
<accession>A0A936Z0Y7</accession>
<feature type="region of interest" description="Disordered" evidence="2">
    <location>
        <begin position="376"/>
        <end position="416"/>
    </location>
</feature>
<comment type="caution">
    <text evidence="3">The sequence shown here is derived from an EMBL/GenBank/DDBJ whole genome shotgun (WGS) entry which is preliminary data.</text>
</comment>
<proteinExistence type="predicted"/>
<organism evidence="3 4">
    <name type="scientific">Ramlibacter monticola</name>
    <dbReference type="NCBI Taxonomy" id="1926872"/>
    <lineage>
        <taxon>Bacteria</taxon>
        <taxon>Pseudomonadati</taxon>
        <taxon>Pseudomonadota</taxon>
        <taxon>Betaproteobacteria</taxon>
        <taxon>Burkholderiales</taxon>
        <taxon>Comamonadaceae</taxon>
        <taxon>Ramlibacter</taxon>
    </lineage>
</organism>
<reference evidence="3 4" key="1">
    <citation type="journal article" date="2017" name="Int. J. Syst. Evol. Microbiol.">
        <title>Ramlibacter monticola sp. nov., isolated from forest soil.</title>
        <authorList>
            <person name="Chaudhary D.K."/>
            <person name="Kim J."/>
        </authorList>
    </citation>
    <scope>NUCLEOTIDE SEQUENCE [LARGE SCALE GENOMIC DNA]</scope>
    <source>
        <strain evidence="3 4">KACC 19175</strain>
    </source>
</reference>
<dbReference type="AlphaFoldDB" id="A0A936Z0Y7"/>
<sequence>MATSASVLVAQPEYVIRGRVIDRATKAGVRGVRVDAWDRDTRYHDLLGQATTDDEGRFTIGYDSVYFGDFAPDRSPDVYFRLYLDGTEVLSTFDKPRKNTARGATDVVLELDMPQLRPAGRDYVSVTQALKVADWWQASDFRGAWREGTDKARTIGSLLGGLGGDALKNFDLAPVRTRGTTEREVVNQPVAAAQQALALKQVEVTEVKSVSEAGRRETLKTLADYPLQLKAGDKVQLYQENGVVKYYTRVPAADANAVDGQAVQKLDEDVQSLKTRVQQAETLRAEVESLKGSGSALEQRLSTDAEALRAQTDEVAALKAELSALRKSTAAKEAEIVKLQTDLVQVRQSQDQLIARLPLDRLSRLEQQLGLLAPGAGERPAVRAAGTRKAAEAGVAGKTATKTPRAKKAPTRKKPR</sequence>
<gene>
    <name evidence="3" type="ORF">JJ685_14530</name>
</gene>
<dbReference type="Proteomes" id="UP000599109">
    <property type="component" value="Unassembled WGS sequence"/>
</dbReference>
<evidence type="ECO:0000313" key="4">
    <source>
        <dbReference type="Proteomes" id="UP000599109"/>
    </source>
</evidence>
<evidence type="ECO:0000256" key="1">
    <source>
        <dbReference type="SAM" id="Coils"/>
    </source>
</evidence>
<keyword evidence="4" id="KW-1185">Reference proteome</keyword>
<protein>
    <submittedName>
        <fullName evidence="3">Uncharacterized protein</fullName>
    </submittedName>
</protein>